<organism evidence="3 4">
    <name type="scientific">Ellagibacter isourolithinifaciens</name>
    <dbReference type="NCBI Taxonomy" id="2137581"/>
    <lineage>
        <taxon>Bacteria</taxon>
        <taxon>Bacillati</taxon>
        <taxon>Actinomycetota</taxon>
        <taxon>Coriobacteriia</taxon>
        <taxon>Eggerthellales</taxon>
        <taxon>Eggerthellaceae</taxon>
        <taxon>Ellagibacter</taxon>
    </lineage>
</organism>
<gene>
    <name evidence="3" type="ORF">F8C90_02620</name>
</gene>
<evidence type="ECO:0000256" key="1">
    <source>
        <dbReference type="ARBA" id="ARBA00023235"/>
    </source>
</evidence>
<dbReference type="PANTHER" id="PTHR36120">
    <property type="entry name" value="FUCOSE ISOMERASE"/>
    <property type="match status" value="1"/>
</dbReference>
<comment type="caution">
    <text evidence="3">The sequence shown here is derived from an EMBL/GenBank/DDBJ whole genome shotgun (WGS) entry which is preliminary data.</text>
</comment>
<dbReference type="PANTHER" id="PTHR36120:SF1">
    <property type="entry name" value="L-FUCOSE ISOMERASE C-TERMINAL DOMAIN-CONTAINING PROTEIN"/>
    <property type="match status" value="1"/>
</dbReference>
<keyword evidence="2" id="KW-0119">Carbohydrate metabolism</keyword>
<dbReference type="OrthoDB" id="5098076at2"/>
<evidence type="ECO:0000313" key="3">
    <source>
        <dbReference type="EMBL" id="KAB1642086.1"/>
    </source>
</evidence>
<dbReference type="GO" id="GO:0005996">
    <property type="term" value="P:monosaccharide metabolic process"/>
    <property type="evidence" value="ECO:0007669"/>
    <property type="project" value="InterPro"/>
</dbReference>
<reference evidence="3 4" key="1">
    <citation type="submission" date="2019-09" db="EMBL/GenBank/DDBJ databases">
        <title>Whole genome shotgun sequencing (WGS) of Ellagibacter isourolithinifaciens DSM 104140(T) and Adlercreutzia muris DSM 29508(T).</title>
        <authorList>
            <person name="Stoll D.A."/>
            <person name="Danylec N."/>
            <person name="Huch M."/>
        </authorList>
    </citation>
    <scope>NUCLEOTIDE SEQUENCE [LARGE SCALE GENOMIC DNA]</scope>
    <source>
        <strain evidence="3 4">DSM 104140</strain>
    </source>
</reference>
<dbReference type="EMBL" id="WAJR01000003">
    <property type="protein sequence ID" value="KAB1642086.1"/>
    <property type="molecule type" value="Genomic_DNA"/>
</dbReference>
<dbReference type="InterPro" id="IPR009015">
    <property type="entry name" value="Fucose_isomerase_N/cen_sf"/>
</dbReference>
<protein>
    <recommendedName>
        <fullName evidence="5">Fucose isomerase</fullName>
    </recommendedName>
</protein>
<dbReference type="AlphaFoldDB" id="A0A6N6NNG7"/>
<dbReference type="RefSeq" id="WP_158048896.1">
    <property type="nucleotide sequence ID" value="NZ_DAWAFB010000002.1"/>
</dbReference>
<keyword evidence="1" id="KW-0413">Isomerase</keyword>
<name>A0A6N6NNG7_9ACTN</name>
<dbReference type="GO" id="GO:0005737">
    <property type="term" value="C:cytoplasm"/>
    <property type="evidence" value="ECO:0007669"/>
    <property type="project" value="InterPro"/>
</dbReference>
<dbReference type="GeneID" id="98657294"/>
<keyword evidence="4" id="KW-1185">Reference proteome</keyword>
<dbReference type="GO" id="GO:0016861">
    <property type="term" value="F:intramolecular oxidoreductase activity, interconverting aldoses and ketoses"/>
    <property type="evidence" value="ECO:0007669"/>
    <property type="project" value="InterPro"/>
</dbReference>
<evidence type="ECO:0000256" key="2">
    <source>
        <dbReference type="ARBA" id="ARBA00023277"/>
    </source>
</evidence>
<sequence>MAIKKHEEIRLNVKPIFLTLYHEYVFEGPCRFGEGIQLEKEFDLHMAAEKFKGWYAQLQAAMPENVVNLLEPVKVERDENFLTKDEMIDKLAEGSEEVDLYFIGYASRPYDLALEFAQRVGKPCAITQACCASAITSAEFLARGLEFYSFEDWEDATEYMTVLRARKVMKDSKILAATRMTSTVSVSAPDSIIDPEKITERFGTRIRYVSAHELLDQISYDDPMENYCTPGRKGLNLTAEDEKIIDKETDELIAGAEECEMTREMVKKSVEANYGIQKFLDAYECNCFTAPCPDLCATRRLNQKQFTMCLNHSLNNEQGIPSACEYDLGAVVSKLMLQAIGRRPSYMGNCFTSPVRHGVRAQLPKALFFTPEHVDQKMEELGDIPNVVLTFHSVPNRRWESFDEDFRPYAIRSFARSGFGATLRYKFEEDAGQTITMCRVDPNVEKLFVAKGKIITSMGYDQTNCSMGVFFQVKDSKDFFKKQAAIGNHMPLIYGDFEEQVIELGELLGLEIVQA</sequence>
<dbReference type="SUPFAM" id="SSF53743">
    <property type="entry name" value="FucI/AraA N-terminal and middle domains"/>
    <property type="match status" value="1"/>
</dbReference>
<evidence type="ECO:0000313" key="4">
    <source>
        <dbReference type="Proteomes" id="UP000468668"/>
    </source>
</evidence>
<evidence type="ECO:0008006" key="5">
    <source>
        <dbReference type="Google" id="ProtNLM"/>
    </source>
</evidence>
<dbReference type="Proteomes" id="UP000468668">
    <property type="component" value="Unassembled WGS sequence"/>
</dbReference>
<accession>A0A6N6NNG7</accession>
<proteinExistence type="predicted"/>